<feature type="signal peptide" evidence="1">
    <location>
        <begin position="1"/>
        <end position="19"/>
    </location>
</feature>
<dbReference type="Gene3D" id="3.40.50.2300">
    <property type="match status" value="2"/>
</dbReference>
<gene>
    <name evidence="2" type="ORF">JZO76_06130</name>
</gene>
<proteinExistence type="predicted"/>
<comment type="caution">
    <text evidence="2">The sequence shown here is derived from an EMBL/GenBank/DDBJ whole genome shotgun (WGS) entry which is preliminary data.</text>
</comment>
<dbReference type="PANTHER" id="PTHR35271:SF1">
    <property type="entry name" value="ABC TRANSPORTER, SUBSTRATE-BINDING LIPOPROTEIN"/>
    <property type="match status" value="1"/>
</dbReference>
<dbReference type="Proteomes" id="UP000664256">
    <property type="component" value="Unassembled WGS sequence"/>
</dbReference>
<dbReference type="InterPro" id="IPR028082">
    <property type="entry name" value="Peripla_BP_I"/>
</dbReference>
<evidence type="ECO:0000256" key="1">
    <source>
        <dbReference type="SAM" id="SignalP"/>
    </source>
</evidence>
<dbReference type="Pfam" id="PF04392">
    <property type="entry name" value="ABC_sub_bind"/>
    <property type="match status" value="1"/>
</dbReference>
<organism evidence="2 3">
    <name type="scientific">Candidatus Enterococcus myersii</name>
    <dbReference type="NCBI Taxonomy" id="2815322"/>
    <lineage>
        <taxon>Bacteria</taxon>
        <taxon>Bacillati</taxon>
        <taxon>Bacillota</taxon>
        <taxon>Bacilli</taxon>
        <taxon>Lactobacillales</taxon>
        <taxon>Enterococcaceae</taxon>
        <taxon>Enterococcus</taxon>
    </lineage>
</organism>
<dbReference type="PROSITE" id="PS51257">
    <property type="entry name" value="PROKAR_LIPOPROTEIN"/>
    <property type="match status" value="1"/>
</dbReference>
<keyword evidence="3" id="KW-1185">Reference proteome</keyword>
<dbReference type="CDD" id="cd06325">
    <property type="entry name" value="PBP1_ABC_unchar_transporter"/>
    <property type="match status" value="1"/>
</dbReference>
<reference evidence="2 3" key="1">
    <citation type="submission" date="2021-03" db="EMBL/GenBank/DDBJ databases">
        <title>Enterococcal diversity collection.</title>
        <authorList>
            <person name="Gilmore M.S."/>
            <person name="Schwartzman J."/>
            <person name="Van Tyne D."/>
            <person name="Martin M."/>
            <person name="Earl A.M."/>
            <person name="Manson A.L."/>
            <person name="Straub T."/>
            <person name="Salamzade R."/>
            <person name="Saavedra J."/>
            <person name="Lebreton F."/>
            <person name="Prichula J."/>
            <person name="Schaufler K."/>
            <person name="Gaca A."/>
            <person name="Sgardioli B."/>
            <person name="Wagenaar J."/>
            <person name="Strong T."/>
        </authorList>
    </citation>
    <scope>NUCLEOTIDE SEQUENCE [LARGE SCALE GENOMIC DNA]</scope>
    <source>
        <strain evidence="2 3">MJM12</strain>
    </source>
</reference>
<dbReference type="SUPFAM" id="SSF53822">
    <property type="entry name" value="Periplasmic binding protein-like I"/>
    <property type="match status" value="1"/>
</dbReference>
<dbReference type="EMBL" id="JAFLVT010000008">
    <property type="protein sequence ID" value="MBO0449112.1"/>
    <property type="molecule type" value="Genomic_DNA"/>
</dbReference>
<keyword evidence="1" id="KW-0732">Signal</keyword>
<evidence type="ECO:0000313" key="3">
    <source>
        <dbReference type="Proteomes" id="UP000664256"/>
    </source>
</evidence>
<dbReference type="RefSeq" id="WP_206903276.1">
    <property type="nucleotide sequence ID" value="NZ_JAFLVT010000008.1"/>
</dbReference>
<feature type="chain" id="PRO_5045127493" evidence="1">
    <location>
        <begin position="20"/>
        <end position="322"/>
    </location>
</feature>
<dbReference type="InterPro" id="IPR007487">
    <property type="entry name" value="ABC_transpt-TYRBP-like"/>
</dbReference>
<evidence type="ECO:0000313" key="2">
    <source>
        <dbReference type="EMBL" id="MBO0449112.1"/>
    </source>
</evidence>
<sequence length="322" mass="33488">MKMKKLGLCLLTIATLTLAACGTEKKASEKDGVTVGVLQLVEHGSLDAAYDGFKEGLAAGGYKEGDNLTLAYQNAQNNQDNLKSMSEKLLKDKPDLLLGIATPAAQSLANETSDIPIVVTAVTDLKEAKLVASDKKPGGNVTGTSDMVPIKKQIQLLLSIVPEAKTVGLMYNAGETNSKIQADLASAALKDAGVKVKVMTANTTNDVQQVTTSLAKDVDAIYVPTDNTFASAAAVVGEVAKQTKTPIIAGSVEQVDGGALATFGIDYKSLGKQAGQMAAKILKGDEKPSTTPVETAKKLELVINDDMAKAIGIDPASIKTPE</sequence>
<dbReference type="PANTHER" id="PTHR35271">
    <property type="entry name" value="ABC TRANSPORTER, SUBSTRATE-BINDING LIPOPROTEIN-RELATED"/>
    <property type="match status" value="1"/>
</dbReference>
<protein>
    <submittedName>
        <fullName evidence="2">ABC transporter substrate-binding protein</fullName>
    </submittedName>
</protein>
<accession>A0ABS3H6M7</accession>
<name>A0ABS3H6M7_9ENTE</name>